<organism evidence="11 12">
    <name type="scientific">Phocaeicola intestinalis</name>
    <dbReference type="NCBI Taxonomy" id="2762212"/>
    <lineage>
        <taxon>Bacteria</taxon>
        <taxon>Pseudomonadati</taxon>
        <taxon>Bacteroidota</taxon>
        <taxon>Bacteroidia</taxon>
        <taxon>Bacteroidales</taxon>
        <taxon>Bacteroidaceae</taxon>
        <taxon>Phocaeicola</taxon>
    </lineage>
</organism>
<feature type="transmembrane region" description="Helical" evidence="10">
    <location>
        <begin position="419"/>
        <end position="439"/>
    </location>
</feature>
<feature type="transmembrane region" description="Helical" evidence="10">
    <location>
        <begin position="97"/>
        <end position="119"/>
    </location>
</feature>
<comment type="subcellular location">
    <subcellularLocation>
        <location evidence="1">Cell membrane</location>
        <topology evidence="1">Multi-pass membrane protein</topology>
    </subcellularLocation>
</comment>
<protein>
    <recommendedName>
        <fullName evidence="3">Multidrug export protein MepA</fullName>
    </recommendedName>
</protein>
<evidence type="ECO:0000256" key="2">
    <source>
        <dbReference type="ARBA" id="ARBA00008417"/>
    </source>
</evidence>
<feature type="transmembrane region" description="Helical" evidence="10">
    <location>
        <begin position="274"/>
        <end position="296"/>
    </location>
</feature>
<feature type="transmembrane region" description="Helical" evidence="10">
    <location>
        <begin position="317"/>
        <end position="340"/>
    </location>
</feature>
<keyword evidence="7 10" id="KW-1133">Transmembrane helix</keyword>
<feature type="transmembrane region" description="Helical" evidence="10">
    <location>
        <begin position="391"/>
        <end position="413"/>
    </location>
</feature>
<feature type="transmembrane region" description="Helical" evidence="10">
    <location>
        <begin position="139"/>
        <end position="157"/>
    </location>
</feature>
<dbReference type="NCBIfam" id="TIGR00797">
    <property type="entry name" value="matE"/>
    <property type="match status" value="1"/>
</dbReference>
<dbReference type="PIRSF" id="PIRSF006603">
    <property type="entry name" value="DinF"/>
    <property type="match status" value="1"/>
</dbReference>
<dbReference type="InterPro" id="IPR051327">
    <property type="entry name" value="MATE_MepA_subfamily"/>
</dbReference>
<reference evidence="11 12" key="1">
    <citation type="submission" date="2020-08" db="EMBL/GenBank/DDBJ databases">
        <title>A Genomic Blueprint of the Chicken Gut Microbiome.</title>
        <authorList>
            <person name="Gilroy R."/>
            <person name="Ravi A."/>
            <person name="Getino M."/>
            <person name="Pursley I."/>
            <person name="Horton D.L."/>
            <person name="Alikhan N.-F."/>
            <person name="Baker D."/>
            <person name="Gharbi K."/>
            <person name="Hall N."/>
            <person name="Watson M."/>
            <person name="Adriaenssens E.M."/>
            <person name="Foster-Nyarko E."/>
            <person name="Jarju S."/>
            <person name="Secka A."/>
            <person name="Antonio M."/>
            <person name="Oren A."/>
            <person name="Chaudhuri R."/>
            <person name="La Ragione R.M."/>
            <person name="Hildebrand F."/>
            <person name="Pallen M.J."/>
        </authorList>
    </citation>
    <scope>NUCLEOTIDE SEQUENCE [LARGE SCALE GENOMIC DNA]</scope>
    <source>
        <strain evidence="11 12">Sa1CVN1</strain>
    </source>
</reference>
<feature type="transmembrane region" description="Helical" evidence="10">
    <location>
        <begin position="197"/>
        <end position="217"/>
    </location>
</feature>
<feature type="transmembrane region" description="Helical" evidence="10">
    <location>
        <begin position="169"/>
        <end position="191"/>
    </location>
</feature>
<comment type="similarity">
    <text evidence="2">Belongs to the multi antimicrobial extrusion (MATE) (TC 2.A.66.1) family. MepA subfamily.</text>
</comment>
<evidence type="ECO:0000256" key="4">
    <source>
        <dbReference type="ARBA" id="ARBA00022448"/>
    </source>
</evidence>
<dbReference type="PANTHER" id="PTHR43823:SF3">
    <property type="entry name" value="MULTIDRUG EXPORT PROTEIN MEPA"/>
    <property type="match status" value="1"/>
</dbReference>
<keyword evidence="5" id="KW-1003">Cell membrane</keyword>
<evidence type="ECO:0000256" key="7">
    <source>
        <dbReference type="ARBA" id="ARBA00022989"/>
    </source>
</evidence>
<dbReference type="Proteomes" id="UP000620874">
    <property type="component" value="Unassembled WGS sequence"/>
</dbReference>
<gene>
    <name evidence="11" type="ORF">H9625_14075</name>
</gene>
<name>A0ABR8YBH1_9BACT</name>
<evidence type="ECO:0000256" key="1">
    <source>
        <dbReference type="ARBA" id="ARBA00004651"/>
    </source>
</evidence>
<evidence type="ECO:0000256" key="10">
    <source>
        <dbReference type="SAM" id="Phobius"/>
    </source>
</evidence>
<dbReference type="PANTHER" id="PTHR43823">
    <property type="entry name" value="SPORULATION PROTEIN YKVU"/>
    <property type="match status" value="1"/>
</dbReference>
<dbReference type="InterPro" id="IPR048279">
    <property type="entry name" value="MdtK-like"/>
</dbReference>
<dbReference type="RefSeq" id="WP_022039308.1">
    <property type="nucleotide sequence ID" value="NZ_JACSPP010000056.1"/>
</dbReference>
<dbReference type="Pfam" id="PF01554">
    <property type="entry name" value="MatE"/>
    <property type="match status" value="2"/>
</dbReference>
<evidence type="ECO:0000256" key="6">
    <source>
        <dbReference type="ARBA" id="ARBA00022692"/>
    </source>
</evidence>
<dbReference type="InterPro" id="IPR045070">
    <property type="entry name" value="MATE_MepA-like"/>
</dbReference>
<keyword evidence="9" id="KW-0046">Antibiotic resistance</keyword>
<proteinExistence type="inferred from homology"/>
<keyword evidence="6 10" id="KW-0812">Transmembrane</keyword>
<evidence type="ECO:0000256" key="9">
    <source>
        <dbReference type="ARBA" id="ARBA00023251"/>
    </source>
</evidence>
<keyword evidence="8 10" id="KW-0472">Membrane</keyword>
<feature type="transmembrane region" description="Helical" evidence="10">
    <location>
        <begin position="18"/>
        <end position="36"/>
    </location>
</feature>
<dbReference type="InterPro" id="IPR002528">
    <property type="entry name" value="MATE_fam"/>
</dbReference>
<evidence type="ECO:0000256" key="5">
    <source>
        <dbReference type="ARBA" id="ARBA00022475"/>
    </source>
</evidence>
<evidence type="ECO:0000256" key="8">
    <source>
        <dbReference type="ARBA" id="ARBA00023136"/>
    </source>
</evidence>
<evidence type="ECO:0000313" key="12">
    <source>
        <dbReference type="Proteomes" id="UP000620874"/>
    </source>
</evidence>
<dbReference type="CDD" id="cd13143">
    <property type="entry name" value="MATE_MepA_like"/>
    <property type="match status" value="1"/>
</dbReference>
<evidence type="ECO:0000313" key="11">
    <source>
        <dbReference type="EMBL" id="MBD8041548.1"/>
    </source>
</evidence>
<keyword evidence="4" id="KW-0813">Transport</keyword>
<dbReference type="EMBL" id="JACSPP010000056">
    <property type="protein sequence ID" value="MBD8041548.1"/>
    <property type="molecule type" value="Genomic_DNA"/>
</dbReference>
<keyword evidence="12" id="KW-1185">Reference proteome</keyword>
<feature type="transmembrane region" description="Helical" evidence="10">
    <location>
        <begin position="237"/>
        <end position="262"/>
    </location>
</feature>
<evidence type="ECO:0000256" key="3">
    <source>
        <dbReference type="ARBA" id="ARBA00022106"/>
    </source>
</evidence>
<sequence>MSQKGTASELGTQPIGKLLTQYAVPAIIAMTASSLYNMIDSIFIGHGVGAMAISGLAITFPLMNLAAAFGSLVGVGASTLVSVKLGQKDYTTAQHILGNVVSLNVLIGIGFTILSLLFLEPILYFFGASEATIPYARDYMIVILLGNVVTHMYLGLNSVLRAAGYPQKAMFATIMTVVINTILAPIFIFVFHWGIQGVALATVLAQIIALTWQIKLFCRKNELLRLKKGIYRLQSHLVQNIIGIGLAPFFMNIAACMIVILINKGLKLYDGDLAIGAFGIVNRISFLFVMIVMGLNQGMQPIAGYNYGARQYGRVNQVMKITVIAATIVTTTGFLVGELIPELVAKAFTTDQTLIDLSARGLRITVMFFPIIGFQMVTSNFFQSIGMAKKAIILSLSRQVMILIPLLLILPLFWGADGIWFSMPISDLAASIIAAIMLYRQFKLFKQKTI</sequence>
<accession>A0ABR8YBH1</accession>
<comment type="caution">
    <text evidence="11">The sequence shown here is derived from an EMBL/GenBank/DDBJ whole genome shotgun (WGS) entry which is preliminary data.</text>
</comment>
<feature type="transmembrane region" description="Helical" evidence="10">
    <location>
        <begin position="360"/>
        <end position="379"/>
    </location>
</feature>